<name>A0ABP9F8H3_9ACTN</name>
<evidence type="ECO:0000256" key="1">
    <source>
        <dbReference type="SAM" id="MobiDB-lite"/>
    </source>
</evidence>
<evidence type="ECO:0000313" key="3">
    <source>
        <dbReference type="Proteomes" id="UP001501521"/>
    </source>
</evidence>
<dbReference type="RefSeq" id="WP_345580323.1">
    <property type="nucleotide sequence ID" value="NZ_BAABLV010000019.1"/>
</dbReference>
<reference evidence="3" key="1">
    <citation type="journal article" date="2019" name="Int. J. Syst. Evol. Microbiol.">
        <title>The Global Catalogue of Microorganisms (GCM) 10K type strain sequencing project: providing services to taxonomists for standard genome sequencing and annotation.</title>
        <authorList>
            <consortium name="The Broad Institute Genomics Platform"/>
            <consortium name="The Broad Institute Genome Sequencing Center for Infectious Disease"/>
            <person name="Wu L."/>
            <person name="Ma J."/>
        </authorList>
    </citation>
    <scope>NUCLEOTIDE SEQUENCE [LARGE SCALE GENOMIC DNA]</scope>
    <source>
        <strain evidence="3">JCM 19125</strain>
    </source>
</reference>
<sequence length="75" mass="7811">MIDPESGDRLNFDALQQRIHPAESRIKKLSAAMPASFVAFDLLALGQTNYVNAAKTSSGNSQAKSTASPTGSAAS</sequence>
<dbReference type="Proteomes" id="UP001501521">
    <property type="component" value="Unassembled WGS sequence"/>
</dbReference>
<evidence type="ECO:0000313" key="2">
    <source>
        <dbReference type="EMBL" id="GAA4895690.1"/>
    </source>
</evidence>
<keyword evidence="3" id="KW-1185">Reference proteome</keyword>
<dbReference type="SUPFAM" id="SSF56091">
    <property type="entry name" value="DNA ligase/mRNA capping enzyme, catalytic domain"/>
    <property type="match status" value="1"/>
</dbReference>
<organism evidence="2 3">
    <name type="scientific">Tessaracoccus lubricantis</name>
    <dbReference type="NCBI Taxonomy" id="545543"/>
    <lineage>
        <taxon>Bacteria</taxon>
        <taxon>Bacillati</taxon>
        <taxon>Actinomycetota</taxon>
        <taxon>Actinomycetes</taxon>
        <taxon>Propionibacteriales</taxon>
        <taxon>Propionibacteriaceae</taxon>
        <taxon>Tessaracoccus</taxon>
    </lineage>
</organism>
<dbReference type="EMBL" id="BAABLV010000019">
    <property type="protein sequence ID" value="GAA4895690.1"/>
    <property type="molecule type" value="Genomic_DNA"/>
</dbReference>
<accession>A0ABP9F8H3</accession>
<protein>
    <recommendedName>
        <fullName evidence="4">ATP-dependent DNA ligase family profile domain-containing protein</fullName>
    </recommendedName>
</protein>
<feature type="region of interest" description="Disordered" evidence="1">
    <location>
        <begin position="54"/>
        <end position="75"/>
    </location>
</feature>
<gene>
    <name evidence="2" type="ORF">GCM10025789_11520</name>
</gene>
<evidence type="ECO:0008006" key="4">
    <source>
        <dbReference type="Google" id="ProtNLM"/>
    </source>
</evidence>
<proteinExistence type="predicted"/>
<comment type="caution">
    <text evidence="2">The sequence shown here is derived from an EMBL/GenBank/DDBJ whole genome shotgun (WGS) entry which is preliminary data.</text>
</comment>